<feature type="binding site" evidence="12">
    <location>
        <position position="142"/>
    </location>
    <ligand>
        <name>Zn(2+)</name>
        <dbReference type="ChEBI" id="CHEBI:29105"/>
        <note>catalytic</note>
    </ligand>
</feature>
<dbReference type="EC" id="3.4.24.-" evidence="12"/>
<keyword evidence="9 12" id="KW-1133">Transmembrane helix</keyword>
<feature type="transmembrane region" description="Helical" evidence="12">
    <location>
        <begin position="35"/>
        <end position="54"/>
    </location>
</feature>
<dbReference type="Gene3D" id="3.30.2010.10">
    <property type="entry name" value="Metalloproteases ('zincins'), catalytic domain"/>
    <property type="match status" value="1"/>
</dbReference>
<evidence type="ECO:0000256" key="9">
    <source>
        <dbReference type="ARBA" id="ARBA00022989"/>
    </source>
</evidence>
<keyword evidence="6 12" id="KW-0479">Metal-binding</keyword>
<evidence type="ECO:0000256" key="2">
    <source>
        <dbReference type="ARBA" id="ARBA00009779"/>
    </source>
</evidence>
<keyword evidence="11 12" id="KW-0472">Membrane</keyword>
<dbReference type="GO" id="GO:0004222">
    <property type="term" value="F:metalloendopeptidase activity"/>
    <property type="evidence" value="ECO:0007669"/>
    <property type="project" value="UniProtKB-UniRule"/>
</dbReference>
<keyword evidence="10 12" id="KW-0482">Metalloprotease</keyword>
<evidence type="ECO:0000256" key="4">
    <source>
        <dbReference type="ARBA" id="ARBA00022670"/>
    </source>
</evidence>
<name>A0A6N7W4H3_9ACTO</name>
<keyword evidence="8 12" id="KW-0862">Zinc</keyword>
<accession>A0A6N7W4H3</accession>
<dbReference type="GO" id="GO:0008270">
    <property type="term" value="F:zinc ion binding"/>
    <property type="evidence" value="ECO:0007669"/>
    <property type="project" value="UniProtKB-UniRule"/>
</dbReference>
<dbReference type="Pfam" id="PF01435">
    <property type="entry name" value="Peptidase_M48"/>
    <property type="match status" value="1"/>
</dbReference>
<dbReference type="PANTHER" id="PTHR43221:SF1">
    <property type="entry name" value="PROTEASE HTPX"/>
    <property type="match status" value="1"/>
</dbReference>
<evidence type="ECO:0000313" key="14">
    <source>
        <dbReference type="EMBL" id="MSS83352.1"/>
    </source>
</evidence>
<comment type="caution">
    <text evidence="14">The sequence shown here is derived from an EMBL/GenBank/DDBJ whole genome shotgun (WGS) entry which is preliminary data.</text>
</comment>
<dbReference type="GO" id="GO:0005886">
    <property type="term" value="C:plasma membrane"/>
    <property type="evidence" value="ECO:0007669"/>
    <property type="project" value="UniProtKB-SubCell"/>
</dbReference>
<evidence type="ECO:0000259" key="13">
    <source>
        <dbReference type="Pfam" id="PF01435"/>
    </source>
</evidence>
<comment type="subcellular location">
    <subcellularLocation>
        <location evidence="1 12">Cell membrane</location>
        <topology evidence="1 12">Multi-pass membrane protein</topology>
    </subcellularLocation>
</comment>
<reference evidence="14 15" key="1">
    <citation type="submission" date="2019-08" db="EMBL/GenBank/DDBJ databases">
        <title>In-depth cultivation of the pig gut microbiome towards novel bacterial diversity and tailored functional studies.</title>
        <authorList>
            <person name="Wylensek D."/>
            <person name="Hitch T.C.A."/>
            <person name="Clavel T."/>
        </authorList>
    </citation>
    <scope>NUCLEOTIDE SEQUENCE [LARGE SCALE GENOMIC DNA]</scope>
    <source>
        <strain evidence="14 15">WB03_NA08</strain>
    </source>
</reference>
<evidence type="ECO:0000256" key="7">
    <source>
        <dbReference type="ARBA" id="ARBA00022801"/>
    </source>
</evidence>
<evidence type="ECO:0000256" key="8">
    <source>
        <dbReference type="ARBA" id="ARBA00022833"/>
    </source>
</evidence>
<dbReference type="InterPro" id="IPR050083">
    <property type="entry name" value="HtpX_protease"/>
</dbReference>
<keyword evidence="4 12" id="KW-0645">Protease</keyword>
<feature type="transmembrane region" description="Helical" evidence="12">
    <location>
        <begin position="148"/>
        <end position="169"/>
    </location>
</feature>
<gene>
    <name evidence="12" type="primary">htpX</name>
    <name evidence="14" type="ORF">FYJ24_00930</name>
</gene>
<feature type="binding site" evidence="12">
    <location>
        <position position="206"/>
    </location>
    <ligand>
        <name>Zn(2+)</name>
        <dbReference type="ChEBI" id="CHEBI:29105"/>
        <note>catalytic</note>
    </ligand>
</feature>
<dbReference type="PANTHER" id="PTHR43221">
    <property type="entry name" value="PROTEASE HTPX"/>
    <property type="match status" value="1"/>
</dbReference>
<proteinExistence type="inferred from homology"/>
<dbReference type="EMBL" id="VULO01000001">
    <property type="protein sequence ID" value="MSS83352.1"/>
    <property type="molecule type" value="Genomic_DNA"/>
</dbReference>
<evidence type="ECO:0000256" key="11">
    <source>
        <dbReference type="ARBA" id="ARBA00023136"/>
    </source>
</evidence>
<evidence type="ECO:0000313" key="15">
    <source>
        <dbReference type="Proteomes" id="UP000470875"/>
    </source>
</evidence>
<feature type="domain" description="Peptidase M48" evidence="13">
    <location>
        <begin position="74"/>
        <end position="281"/>
    </location>
</feature>
<sequence>MGRIGNTFKTFFLFVVLWAVVLGLGYLVASGTGNLWWIAIFCGVGLVTTFWTYWNSATIALRQMRAIQVSQEQAPGLYAIVEELSERMQMPMPTIWIAPTATPNAFATGRNPSNAAVCCTEGILRLLSERELRAVLGHELMHVYNRDILSASVAAALGGMVSSLAQLAYLSGARNRNGNALVGLVAMIAAPIAAALIQMGISRSREYSADADGALLTGDPAGLASALRRIESGVAAAPMQATPENENASALMIANPFRGGGMTSLFSTHPPMDDRIARLEQQAADMGLPFP</sequence>
<evidence type="ECO:0000256" key="12">
    <source>
        <dbReference type="HAMAP-Rule" id="MF_00188"/>
    </source>
</evidence>
<keyword evidence="5 12" id="KW-0812">Transmembrane</keyword>
<keyword evidence="3 12" id="KW-1003">Cell membrane</keyword>
<dbReference type="RefSeq" id="WP_154542703.1">
    <property type="nucleotide sequence ID" value="NZ_VULO01000001.1"/>
</dbReference>
<evidence type="ECO:0000256" key="6">
    <source>
        <dbReference type="ARBA" id="ARBA00022723"/>
    </source>
</evidence>
<dbReference type="Proteomes" id="UP000470875">
    <property type="component" value="Unassembled WGS sequence"/>
</dbReference>
<feature type="binding site" evidence="12">
    <location>
        <position position="138"/>
    </location>
    <ligand>
        <name>Zn(2+)</name>
        <dbReference type="ChEBI" id="CHEBI:29105"/>
        <note>catalytic</note>
    </ligand>
</feature>
<evidence type="ECO:0000256" key="3">
    <source>
        <dbReference type="ARBA" id="ARBA00022475"/>
    </source>
</evidence>
<protein>
    <recommendedName>
        <fullName evidence="12">Protease HtpX homolog</fullName>
        <ecNumber evidence="12">3.4.24.-</ecNumber>
    </recommendedName>
</protein>
<feature type="active site" evidence="12">
    <location>
        <position position="139"/>
    </location>
</feature>
<keyword evidence="15" id="KW-1185">Reference proteome</keyword>
<dbReference type="InterPro" id="IPR001915">
    <property type="entry name" value="Peptidase_M48"/>
</dbReference>
<dbReference type="InterPro" id="IPR022919">
    <property type="entry name" value="Pept_M48_protease_HtpX"/>
</dbReference>
<dbReference type="HAMAP" id="MF_00188">
    <property type="entry name" value="Pept_M48_protease_HtpX"/>
    <property type="match status" value="1"/>
</dbReference>
<evidence type="ECO:0000256" key="5">
    <source>
        <dbReference type="ARBA" id="ARBA00022692"/>
    </source>
</evidence>
<dbReference type="AlphaFoldDB" id="A0A6N7W4H3"/>
<comment type="cofactor">
    <cofactor evidence="12">
        <name>Zn(2+)</name>
        <dbReference type="ChEBI" id="CHEBI:29105"/>
    </cofactor>
    <text evidence="12">Binds 1 zinc ion per subunit.</text>
</comment>
<feature type="transmembrane region" description="Helical" evidence="12">
    <location>
        <begin position="181"/>
        <end position="201"/>
    </location>
</feature>
<evidence type="ECO:0000256" key="1">
    <source>
        <dbReference type="ARBA" id="ARBA00004651"/>
    </source>
</evidence>
<evidence type="ECO:0000256" key="10">
    <source>
        <dbReference type="ARBA" id="ARBA00023049"/>
    </source>
</evidence>
<organism evidence="14 15">
    <name type="scientific">Scrofimicrobium canadense</name>
    <dbReference type="NCBI Taxonomy" id="2652290"/>
    <lineage>
        <taxon>Bacteria</taxon>
        <taxon>Bacillati</taxon>
        <taxon>Actinomycetota</taxon>
        <taxon>Actinomycetes</taxon>
        <taxon>Actinomycetales</taxon>
        <taxon>Actinomycetaceae</taxon>
        <taxon>Scrofimicrobium</taxon>
    </lineage>
</organism>
<comment type="similarity">
    <text evidence="2 12">Belongs to the peptidase M48B family.</text>
</comment>
<feature type="transmembrane region" description="Helical" evidence="12">
    <location>
        <begin position="12"/>
        <end position="29"/>
    </location>
</feature>
<dbReference type="GO" id="GO:0006508">
    <property type="term" value="P:proteolysis"/>
    <property type="evidence" value="ECO:0007669"/>
    <property type="project" value="UniProtKB-KW"/>
</dbReference>
<keyword evidence="7 12" id="KW-0378">Hydrolase</keyword>